<organism evidence="2 3">
    <name type="scientific">Venturia effusa</name>
    <dbReference type="NCBI Taxonomy" id="50376"/>
    <lineage>
        <taxon>Eukaryota</taxon>
        <taxon>Fungi</taxon>
        <taxon>Dikarya</taxon>
        <taxon>Ascomycota</taxon>
        <taxon>Pezizomycotina</taxon>
        <taxon>Dothideomycetes</taxon>
        <taxon>Pleosporomycetidae</taxon>
        <taxon>Venturiales</taxon>
        <taxon>Venturiaceae</taxon>
        <taxon>Venturia</taxon>
    </lineage>
</organism>
<dbReference type="EMBL" id="CP042185">
    <property type="protein sequence ID" value="QDS68279.1"/>
    <property type="molecule type" value="Genomic_DNA"/>
</dbReference>
<gene>
    <name evidence="2" type="ORF">FKW77_010643</name>
</gene>
<name>A0A517KY14_9PEZI</name>
<evidence type="ECO:0000256" key="1">
    <source>
        <dbReference type="SAM" id="MobiDB-lite"/>
    </source>
</evidence>
<dbReference type="OrthoDB" id="10637105at2759"/>
<dbReference type="AlphaFoldDB" id="A0A517KY14"/>
<sequence length="222" mass="24630">MGMSELERERVDSLWARGVEERRRARRREREQGRVREWMGYGDGDGGEEQGDVMYDADADADADEREISGEGFVEAEYRGGRGRARRRRVDRGELGEWEVIERGEVEGYEEFVRVGGGDGTERGGNDCGTGCSGAVQEVGSAEQANGDEVNDVQANGEDVDDAQDVDEETGQKSRELGSRRVRWLRGVDGEVSAVREFGISDRPVLIGLAEDDSWARVKHVS</sequence>
<feature type="region of interest" description="Disordered" evidence="1">
    <location>
        <begin position="151"/>
        <end position="176"/>
    </location>
</feature>
<accession>A0A517KY14</accession>
<proteinExistence type="predicted"/>
<feature type="compositionally biased region" description="Acidic residues" evidence="1">
    <location>
        <begin position="158"/>
        <end position="169"/>
    </location>
</feature>
<reference evidence="2 3" key="1">
    <citation type="submission" date="2019-07" db="EMBL/GenBank/DDBJ databases">
        <title>Finished genome of Venturia effusa.</title>
        <authorList>
            <person name="Young C.A."/>
            <person name="Cox M.P."/>
            <person name="Ganley A.R.D."/>
            <person name="David W.J."/>
        </authorList>
    </citation>
    <scope>NUCLEOTIDE SEQUENCE [LARGE SCALE GENOMIC DNA]</scope>
    <source>
        <strain evidence="3">albino</strain>
    </source>
</reference>
<evidence type="ECO:0000313" key="2">
    <source>
        <dbReference type="EMBL" id="QDS68279.1"/>
    </source>
</evidence>
<protein>
    <submittedName>
        <fullName evidence="2">Uncharacterized protein</fullName>
    </submittedName>
</protein>
<keyword evidence="3" id="KW-1185">Reference proteome</keyword>
<evidence type="ECO:0000313" key="3">
    <source>
        <dbReference type="Proteomes" id="UP000316270"/>
    </source>
</evidence>
<dbReference type="Proteomes" id="UP000316270">
    <property type="component" value="Chromosome 1"/>
</dbReference>